<dbReference type="GO" id="GO:0034474">
    <property type="term" value="P:U2 snRNA 3'-end processing"/>
    <property type="evidence" value="ECO:0007669"/>
    <property type="project" value="InterPro"/>
</dbReference>
<dbReference type="Pfam" id="PF12432">
    <property type="entry name" value="INTS1_RP2B-bd"/>
    <property type="match status" value="1"/>
</dbReference>
<dbReference type="InterPro" id="IPR022145">
    <property type="entry name" value="INTS1_RPB2-bd"/>
</dbReference>
<keyword evidence="5" id="KW-1185">Reference proteome</keyword>
<feature type="compositionally biased region" description="Acidic residues" evidence="1">
    <location>
        <begin position="25"/>
        <end position="50"/>
    </location>
</feature>
<dbReference type="Pfam" id="PF22929">
    <property type="entry name" value="INTS1_INTS2-bd"/>
    <property type="match status" value="1"/>
</dbReference>
<dbReference type="GO" id="GO:0032039">
    <property type="term" value="C:integrator complex"/>
    <property type="evidence" value="ECO:0007669"/>
    <property type="project" value="InterPro"/>
</dbReference>
<gene>
    <name evidence="4" type="ORF">Ae201684_000220</name>
</gene>
<accession>A0A6G0XZ52</accession>
<proteinExistence type="predicted"/>
<dbReference type="EMBL" id="VJMJ01000001">
    <property type="protein sequence ID" value="KAF0745773.1"/>
    <property type="molecule type" value="Genomic_DNA"/>
</dbReference>
<evidence type="ECO:0000256" key="1">
    <source>
        <dbReference type="SAM" id="MobiDB-lite"/>
    </source>
</evidence>
<dbReference type="InterPro" id="IPR038902">
    <property type="entry name" value="INTS1"/>
</dbReference>
<feature type="domain" description="Integrator complex subunit 1 RPB2-binding" evidence="2">
    <location>
        <begin position="279"/>
        <end position="404"/>
    </location>
</feature>
<feature type="domain" description="Integrator complex subunit 1 INTS2-binding" evidence="3">
    <location>
        <begin position="967"/>
        <end position="1244"/>
    </location>
</feature>
<dbReference type="PANTHER" id="PTHR21224:SF1">
    <property type="entry name" value="INTEGRATOR COMPLEX SUBUNIT 1"/>
    <property type="match status" value="1"/>
</dbReference>
<evidence type="ECO:0000313" key="5">
    <source>
        <dbReference type="Proteomes" id="UP000481153"/>
    </source>
</evidence>
<evidence type="ECO:0000313" key="4">
    <source>
        <dbReference type="EMBL" id="KAF0745773.1"/>
    </source>
</evidence>
<dbReference type="InterPro" id="IPR053966">
    <property type="entry name" value="INTS1_INTS2-bd"/>
</dbReference>
<evidence type="ECO:0000259" key="3">
    <source>
        <dbReference type="Pfam" id="PF22929"/>
    </source>
</evidence>
<feature type="compositionally biased region" description="Acidic residues" evidence="1">
    <location>
        <begin position="68"/>
        <end position="93"/>
    </location>
</feature>
<feature type="compositionally biased region" description="Basic and acidic residues" evidence="1">
    <location>
        <begin position="51"/>
        <end position="67"/>
    </location>
</feature>
<protein>
    <recommendedName>
        <fullName evidence="6">DUF3677 domain-containing protein</fullName>
    </recommendedName>
</protein>
<feature type="region of interest" description="Disordered" evidence="1">
    <location>
        <begin position="164"/>
        <end position="185"/>
    </location>
</feature>
<feature type="region of interest" description="Disordered" evidence="1">
    <location>
        <begin position="1"/>
        <end position="93"/>
    </location>
</feature>
<evidence type="ECO:0000259" key="2">
    <source>
        <dbReference type="Pfam" id="PF12432"/>
    </source>
</evidence>
<organism evidence="4 5">
    <name type="scientific">Aphanomyces euteiches</name>
    <dbReference type="NCBI Taxonomy" id="100861"/>
    <lineage>
        <taxon>Eukaryota</taxon>
        <taxon>Sar</taxon>
        <taxon>Stramenopiles</taxon>
        <taxon>Oomycota</taxon>
        <taxon>Saprolegniomycetes</taxon>
        <taxon>Saprolegniales</taxon>
        <taxon>Verrucalvaceae</taxon>
        <taxon>Aphanomyces</taxon>
    </lineage>
</organism>
<sequence length="1865" mass="210627">MKRVVYDESDVSSEQDDKRSASNADDSEDDEANDDEEKSEDANEAAEESESEKPTENEAKVKGASAEEKEEDEKEDAEDSEHVEEDDEEDEEDIRQLIENTQDDESLKRLIDGTLGQMAHEGQSPTRDMALAFIASVSANPAKFQHPATLKSLLRLLRSSFQQGRERSGSFEKKSSKPKPPKELKSTQNISLAILVANLLAKILKSASKEIWPDDCIKVFVDDSLQTRAWVDHEMCSPFVDMIKNHIDQNPVTEGSQRIIEHLSSKVTEIKKGGANPTGFKNVMLTLSDLTPLPQGRLLASSNLDLWFQSTSHKTIARDLLLKIARSCSTMQSHDLETVENLLNMKFKSVSFPQLKTEVFTLLVRQRPEYINIAIKVILQKERLAATLKDVDNLKMMPLIFRETTSLVKDLEDKDDSVFKRVSQQHPGFETSKALGAVLQEMAMISSNLPTLKNTLRKVIRSLGQDQLDLRGLCQGLMVIPKTQQSLDFFVMMGELVALSLFVQGAAVRSFQVNFQEPVVTSRSNLLPKAIDKGPRRLNNQNLLNPTWNPSANASGDASQKRLAKEVKEKAVVTPAIKAREELTQLIAEVQRMAINWCHELQQLGEQLGMRLFGAVIRKIMFIDMLADMQPTDHDRGCFNFCKDMLPLHETTIVGIVGMCYYASPEETLEILKILETVVIRAGEGHIIRETYFETQEQIQEYQNNGGLMGLRLDRLDFSLHLLEAGVVRGHSYDGKSVCYAELYWLSCCVLLILVSFNPSTLGASVWESIPTMRSLMQMAITGRYTFPPVGPEDAKLFEVYPSSISLVESNRILAERERTFLQAHQLPVDYSLMVAQPPQSTARTPPLEILRKVEGLDKGLRLGLRLRKSRVKDFLMDMVDVAVSDNVPQSRWSEGQENIWWIVEIVCEEYETLSYLPRRCLCELLLLACVDGEGEKSKYLHAMLLQQVPRLLQRLKECMEQNDIDVITFFLDRLISPNIPTRRLSSYLLELLTSETIPTTLVNPIPAMKFDWLPALVRLPCFPKLHLRIIASLENILKHETSVSTLKQCLSALYDLFSHQPKLQLQLAEAIGALLVQRTSVARLLLTDSVIFSRMVDTFWAAVEAQKNEEHATNIPREWITFDFDDGHGKPCSIALPVQVVSGVVELLSFPSPTPNNAHVSFDKLVSFFFPANSKFGLLHSGQTYVCSPERLFRLACVSHEQLMNSAIRNMPLEVLWRLLLSYGRVPSCLSALLKALQSEIVSRPDDCLSTLVKECGLLESTSACEMTILHMEMYMRQSSFFAIKNDGNCLAVMSWLRHQLTSAESEHVESGKTNDFLKIGDYLPFSEVNGWEDNNHHFATLDLPYRIEKQQTANCHNTTTICEKESDSVFSCTIPSIRLLALGDSKPLAKMGTILSLSTNTKHISVCLNELLHHGVSDSIVAFFKAFLCHRDSISLLPFSTQLLESIWSLFPWHVRGVWSKIVRLIVVEQTMQFSKTRQVDSARVSLIRNISGDIPNNLSATITALYDYELMFLGQAQIEREVVQSIVMDIYLTRPHTFALHMDLCAPGWQSGTKFIAKNLSKLESKIDQLLNSKDNTDSLRLLALRHPILVASRVLNFALHLTSKPGSFLTQVSLENWLVAMDIVKTKIMMQRDALRQVMQCLLHLLEHGHDQEKTPTGLHIFRLIEYMVRQNASSMGIYFTDTSYRLLWSHALANYDLSNTHVAFVAHYLDFQTIKNLETPSWSISFDSSQEDQLEQLKNTMHNFFGFEKSLILPQVVSFIQTGSLSKKTVVLLCQCLLLIQHADASCALVATEAYMMCLMSAKIGLREAATSFLPEFLVYCSPRQHYDILAHLFMDDSDVAKSSLSQHFKSELFKLTLSN</sequence>
<reference evidence="4 5" key="1">
    <citation type="submission" date="2019-07" db="EMBL/GenBank/DDBJ databases">
        <title>Genomics analysis of Aphanomyces spp. identifies a new class of oomycete effector associated with host adaptation.</title>
        <authorList>
            <person name="Gaulin E."/>
        </authorList>
    </citation>
    <scope>NUCLEOTIDE SEQUENCE [LARGE SCALE GENOMIC DNA]</scope>
    <source>
        <strain evidence="4 5">ATCC 201684</strain>
    </source>
</reference>
<comment type="caution">
    <text evidence="4">The sequence shown here is derived from an EMBL/GenBank/DDBJ whole genome shotgun (WGS) entry which is preliminary data.</text>
</comment>
<evidence type="ECO:0008006" key="6">
    <source>
        <dbReference type="Google" id="ProtNLM"/>
    </source>
</evidence>
<dbReference type="VEuPathDB" id="FungiDB:AeMF1_000423"/>
<dbReference type="Proteomes" id="UP000481153">
    <property type="component" value="Unassembled WGS sequence"/>
</dbReference>
<dbReference type="PANTHER" id="PTHR21224">
    <property type="entry name" value="INTEGRATOR COMPLEX SUBUNIT 1"/>
    <property type="match status" value="1"/>
</dbReference>
<name>A0A6G0XZ52_9STRA</name>